<dbReference type="GO" id="GO:0016791">
    <property type="term" value="F:phosphatase activity"/>
    <property type="evidence" value="ECO:0007669"/>
    <property type="project" value="TreeGrafter"/>
</dbReference>
<feature type="active site" description="Tele-phosphohistidine intermediate" evidence="1">
    <location>
        <position position="9"/>
    </location>
</feature>
<dbReference type="Pfam" id="PF00300">
    <property type="entry name" value="His_Phos_1"/>
    <property type="match status" value="1"/>
</dbReference>
<name>A0A6J4L5W8_9ACTN</name>
<feature type="binding site" evidence="2">
    <location>
        <begin position="86"/>
        <end position="89"/>
    </location>
    <ligand>
        <name>substrate</name>
    </ligand>
</feature>
<reference evidence="3" key="1">
    <citation type="submission" date="2020-02" db="EMBL/GenBank/DDBJ databases">
        <authorList>
            <person name="Meier V. D."/>
        </authorList>
    </citation>
    <scope>NUCLEOTIDE SEQUENCE</scope>
    <source>
        <strain evidence="3">AVDCRST_MAG34</strain>
    </source>
</reference>
<dbReference type="InterPro" id="IPR029033">
    <property type="entry name" value="His_PPase_superfam"/>
</dbReference>
<dbReference type="Gene3D" id="3.40.50.1240">
    <property type="entry name" value="Phosphoglycerate mutase-like"/>
    <property type="match status" value="1"/>
</dbReference>
<dbReference type="SUPFAM" id="SSF53254">
    <property type="entry name" value="Phosphoglycerate mutase-like"/>
    <property type="match status" value="1"/>
</dbReference>
<dbReference type="EMBL" id="CADCUI010000002">
    <property type="protein sequence ID" value="CAA9324912.1"/>
    <property type="molecule type" value="Genomic_DNA"/>
</dbReference>
<dbReference type="AlphaFoldDB" id="A0A6J4L5W8"/>
<dbReference type="PANTHER" id="PTHR48100:SF1">
    <property type="entry name" value="HISTIDINE PHOSPHATASE FAMILY PROTEIN-RELATED"/>
    <property type="match status" value="1"/>
</dbReference>
<proteinExistence type="predicted"/>
<dbReference type="GO" id="GO:0016853">
    <property type="term" value="F:isomerase activity"/>
    <property type="evidence" value="ECO:0007669"/>
    <property type="project" value="UniProtKB-KW"/>
</dbReference>
<dbReference type="EC" id="5.4.2.1" evidence="3"/>
<evidence type="ECO:0000256" key="1">
    <source>
        <dbReference type="PIRSR" id="PIRSR613078-1"/>
    </source>
</evidence>
<dbReference type="InterPro" id="IPR050275">
    <property type="entry name" value="PGM_Phosphatase"/>
</dbReference>
<organism evidence="3">
    <name type="scientific">uncultured Nocardioidaceae bacterium</name>
    <dbReference type="NCBI Taxonomy" id="253824"/>
    <lineage>
        <taxon>Bacteria</taxon>
        <taxon>Bacillati</taxon>
        <taxon>Actinomycetota</taxon>
        <taxon>Actinomycetes</taxon>
        <taxon>Propionibacteriales</taxon>
        <taxon>Nocardioidaceae</taxon>
        <taxon>environmental samples</taxon>
    </lineage>
</organism>
<dbReference type="InterPro" id="IPR013078">
    <property type="entry name" value="His_Pase_superF_clade-1"/>
</dbReference>
<evidence type="ECO:0000256" key="2">
    <source>
        <dbReference type="PIRSR" id="PIRSR613078-2"/>
    </source>
</evidence>
<dbReference type="GO" id="GO:0005737">
    <property type="term" value="C:cytoplasm"/>
    <property type="evidence" value="ECO:0007669"/>
    <property type="project" value="TreeGrafter"/>
</dbReference>
<feature type="binding site" evidence="2">
    <location>
        <position position="62"/>
    </location>
    <ligand>
        <name>substrate</name>
    </ligand>
</feature>
<dbReference type="SMART" id="SM00855">
    <property type="entry name" value="PGAM"/>
    <property type="match status" value="1"/>
</dbReference>
<accession>A0A6J4L5W8</accession>
<feature type="active site" description="Proton donor/acceptor" evidence="1">
    <location>
        <position position="86"/>
    </location>
</feature>
<gene>
    <name evidence="3" type="ORF">AVDCRST_MAG34-291</name>
</gene>
<sequence>MRRLYVVTHPESEHHVSRLVGGWYDSGLTERGLRQAAVIGERIRELVPGDSQVELYSSDLRRAAQTAEAIAQQVAVEPRFLRGLREKSYGMAEGRAQSWLDERFVPPPPTGDRMHHHEGIAGAETRHELASRVYDALGSVLGSPCAHQVIVTHGFALTFVVAAWIGLPLDAAGHVGFRSHSGGITVLEQDDYFHNRAVVTLDDTSHLAAE</sequence>
<protein>
    <submittedName>
        <fullName evidence="3">Phosphoglycerate mutase</fullName>
        <ecNumber evidence="3">5.4.2.1</ecNumber>
    </submittedName>
</protein>
<keyword evidence="3" id="KW-0413">Isomerase</keyword>
<dbReference type="PANTHER" id="PTHR48100">
    <property type="entry name" value="BROAD-SPECIFICITY PHOSPHATASE YOR283W-RELATED"/>
    <property type="match status" value="1"/>
</dbReference>
<dbReference type="CDD" id="cd07067">
    <property type="entry name" value="HP_PGM_like"/>
    <property type="match status" value="1"/>
</dbReference>
<evidence type="ECO:0000313" key="3">
    <source>
        <dbReference type="EMBL" id="CAA9324912.1"/>
    </source>
</evidence>